<name>A0A097ARP4_THEKI</name>
<evidence type="ECO:0000313" key="10">
    <source>
        <dbReference type="Proteomes" id="UP000029669"/>
    </source>
</evidence>
<dbReference type="InterPro" id="IPR015240">
    <property type="entry name" value="tRNA_sdUridine_synth_fam1_C"/>
</dbReference>
<dbReference type="Pfam" id="PF16198">
    <property type="entry name" value="TruB_C_2"/>
    <property type="match status" value="1"/>
</dbReference>
<dbReference type="InterPro" id="IPR020103">
    <property type="entry name" value="PsdUridine_synth_cat_dom_sf"/>
</dbReference>
<dbReference type="InterPro" id="IPR014780">
    <property type="entry name" value="tRNA_psdUridine_synth_TruB"/>
</dbReference>
<organism evidence="9 10">
    <name type="scientific">Thermoanaerobacter kivui</name>
    <name type="common">Acetogenium kivui</name>
    <dbReference type="NCBI Taxonomy" id="2325"/>
    <lineage>
        <taxon>Bacteria</taxon>
        <taxon>Bacillati</taxon>
        <taxon>Bacillota</taxon>
        <taxon>Clostridia</taxon>
        <taxon>Thermoanaerobacterales</taxon>
        <taxon>Thermoanaerobacteraceae</taxon>
        <taxon>Thermoanaerobacter</taxon>
    </lineage>
</organism>
<dbReference type="STRING" id="2325.TKV_c13070"/>
<comment type="similarity">
    <text evidence="2 5">Belongs to the pseudouridine synthase TruB family. Type 1 subfamily.</text>
</comment>
<feature type="domain" description="Pseudouridine synthase II N-terminal" evidence="6">
    <location>
        <begin position="23"/>
        <end position="172"/>
    </location>
</feature>
<protein>
    <recommendedName>
        <fullName evidence="5">tRNA pseudouridine synthase B</fullName>
        <ecNumber evidence="5">5.4.99.25</ecNumber>
    </recommendedName>
    <alternativeName>
        <fullName evidence="5">tRNA pseudouridine(55) synthase</fullName>
        <shortName evidence="5">Psi55 synthase</shortName>
    </alternativeName>
    <alternativeName>
        <fullName evidence="5">tRNA pseudouridylate synthase</fullName>
    </alternativeName>
    <alternativeName>
        <fullName evidence="5">tRNA-uridine isomerase</fullName>
    </alternativeName>
</protein>
<feature type="active site" description="Nucleophile" evidence="5">
    <location>
        <position position="38"/>
    </location>
</feature>
<evidence type="ECO:0000256" key="3">
    <source>
        <dbReference type="ARBA" id="ARBA00022694"/>
    </source>
</evidence>
<dbReference type="SUPFAM" id="SSF55120">
    <property type="entry name" value="Pseudouridine synthase"/>
    <property type="match status" value="1"/>
</dbReference>
<dbReference type="InterPro" id="IPR036974">
    <property type="entry name" value="PUA_sf"/>
</dbReference>
<proteinExistence type="inferred from homology"/>
<evidence type="ECO:0000259" key="8">
    <source>
        <dbReference type="Pfam" id="PF16198"/>
    </source>
</evidence>
<gene>
    <name evidence="5 9" type="primary">truB</name>
    <name evidence="9" type="ORF">TKV_c13070</name>
</gene>
<sequence length="287" mass="32657">MEGILNVLKPPGMTSHNVVDFIRKTFKIKKVGHTGTLDPDAAGVLPICIGYATKFTSYLMEQKKRYRFEITFGFSTDTLDKSGKIIDSGPVVLIKDEELFQVLNKFKGNIKQVPPMYSAKKIKGKKLYEYAREGKTIDIPPIEVTIYNIELIEYKPPYQLLIDVECSKGTYVRSLVRDICEELNMPGYMSMLIRTQVGPFRIEESYTIEEVKEGKAKIQPVDIFLDMPSAKLTALDSDRILKGQFIKNSYGIETSPFKLYDNNGKFIGIGVLHQDKIRPKRILLRGK</sequence>
<dbReference type="PANTHER" id="PTHR13767">
    <property type="entry name" value="TRNA-PSEUDOURIDINE SYNTHASE"/>
    <property type="match status" value="1"/>
</dbReference>
<dbReference type="EC" id="5.4.99.25" evidence="5"/>
<dbReference type="InterPro" id="IPR002501">
    <property type="entry name" value="PsdUridine_synth_N"/>
</dbReference>
<comment type="catalytic activity">
    <reaction evidence="1 5">
        <text>uridine(55) in tRNA = pseudouridine(55) in tRNA</text>
        <dbReference type="Rhea" id="RHEA:42532"/>
        <dbReference type="Rhea" id="RHEA-COMP:10101"/>
        <dbReference type="Rhea" id="RHEA-COMP:10102"/>
        <dbReference type="ChEBI" id="CHEBI:65314"/>
        <dbReference type="ChEBI" id="CHEBI:65315"/>
        <dbReference type="EC" id="5.4.99.25"/>
    </reaction>
</comment>
<dbReference type="InterPro" id="IPR015947">
    <property type="entry name" value="PUA-like_sf"/>
</dbReference>
<dbReference type="Gene3D" id="2.30.130.10">
    <property type="entry name" value="PUA domain"/>
    <property type="match status" value="1"/>
</dbReference>
<comment type="function">
    <text evidence="5">Responsible for synthesis of pseudouridine from uracil-55 in the psi GC loop of transfer RNAs.</text>
</comment>
<dbReference type="AlphaFoldDB" id="A0A097ARP4"/>
<dbReference type="Pfam" id="PF09157">
    <property type="entry name" value="TruB-C_2"/>
    <property type="match status" value="1"/>
</dbReference>
<dbReference type="HAMAP" id="MF_01080">
    <property type="entry name" value="TruB_bact"/>
    <property type="match status" value="1"/>
</dbReference>
<evidence type="ECO:0000259" key="6">
    <source>
        <dbReference type="Pfam" id="PF01509"/>
    </source>
</evidence>
<dbReference type="FunFam" id="3.30.2350.10:FF:000011">
    <property type="entry name" value="tRNA pseudouridine synthase B"/>
    <property type="match status" value="1"/>
</dbReference>
<keyword evidence="10" id="KW-1185">Reference proteome</keyword>
<evidence type="ECO:0000256" key="1">
    <source>
        <dbReference type="ARBA" id="ARBA00000385"/>
    </source>
</evidence>
<dbReference type="Proteomes" id="UP000029669">
    <property type="component" value="Chromosome"/>
</dbReference>
<reference evidence="10" key="1">
    <citation type="journal article" date="2015" name="Genome Announc.">
        <title>Whole-Genome Sequences of 80 Environmental and Clinical Isolates of Burkholderia pseudomallei.</title>
        <authorList>
            <person name="Johnson S.L."/>
            <person name="Baker A.L."/>
            <person name="Chain P.S."/>
            <person name="Currie B.J."/>
            <person name="Daligault H.E."/>
            <person name="Davenport K.W."/>
            <person name="Davis C.B."/>
            <person name="Inglis T.J."/>
            <person name="Kaestli M."/>
            <person name="Koren S."/>
            <person name="Mayo M."/>
            <person name="Merritt A.J."/>
            <person name="Price E.P."/>
            <person name="Sarovich D.S."/>
            <person name="Warner J."/>
            <person name="Rosovitz M.J."/>
        </authorList>
    </citation>
    <scope>NUCLEOTIDE SEQUENCE [LARGE SCALE GENOMIC DNA]</scope>
    <source>
        <strain evidence="10">DSM 2030</strain>
    </source>
</reference>
<feature type="domain" description="tRNA pseudouridine synthase II TruB subfamily 1 C-terminal" evidence="7">
    <location>
        <begin position="228"/>
        <end position="283"/>
    </location>
</feature>
<dbReference type="Pfam" id="PF01509">
    <property type="entry name" value="TruB_N"/>
    <property type="match status" value="1"/>
</dbReference>
<dbReference type="Gene3D" id="3.30.2350.10">
    <property type="entry name" value="Pseudouridine synthase"/>
    <property type="match status" value="1"/>
</dbReference>
<dbReference type="EMBL" id="CP009170">
    <property type="protein sequence ID" value="AIS52478.1"/>
    <property type="molecule type" value="Genomic_DNA"/>
</dbReference>
<dbReference type="RefSeq" id="WP_049685231.1">
    <property type="nucleotide sequence ID" value="NZ_CP009170.1"/>
</dbReference>
<evidence type="ECO:0000313" key="9">
    <source>
        <dbReference type="EMBL" id="AIS52478.1"/>
    </source>
</evidence>
<evidence type="ECO:0000256" key="5">
    <source>
        <dbReference type="HAMAP-Rule" id="MF_01080"/>
    </source>
</evidence>
<dbReference type="GO" id="GO:1990481">
    <property type="term" value="P:mRNA pseudouridine synthesis"/>
    <property type="evidence" value="ECO:0007669"/>
    <property type="project" value="TreeGrafter"/>
</dbReference>
<accession>A0A097ARP4</accession>
<keyword evidence="4 5" id="KW-0413">Isomerase</keyword>
<evidence type="ECO:0000259" key="7">
    <source>
        <dbReference type="Pfam" id="PF09157"/>
    </source>
</evidence>
<dbReference type="SUPFAM" id="SSF88697">
    <property type="entry name" value="PUA domain-like"/>
    <property type="match status" value="1"/>
</dbReference>
<dbReference type="GO" id="GO:0160148">
    <property type="term" value="F:tRNA pseudouridine(55) synthase activity"/>
    <property type="evidence" value="ECO:0007669"/>
    <property type="project" value="UniProtKB-EC"/>
</dbReference>
<dbReference type="InterPro" id="IPR032819">
    <property type="entry name" value="TruB_C"/>
</dbReference>
<dbReference type="GO" id="GO:0031119">
    <property type="term" value="P:tRNA pseudouridine synthesis"/>
    <property type="evidence" value="ECO:0007669"/>
    <property type="project" value="UniProtKB-UniRule"/>
</dbReference>
<dbReference type="GO" id="GO:0003723">
    <property type="term" value="F:RNA binding"/>
    <property type="evidence" value="ECO:0007669"/>
    <property type="project" value="InterPro"/>
</dbReference>
<dbReference type="CDD" id="cd21152">
    <property type="entry name" value="PUA_TruB_bacterial"/>
    <property type="match status" value="1"/>
</dbReference>
<keyword evidence="3 5" id="KW-0819">tRNA processing</keyword>
<dbReference type="eggNOG" id="COG0130">
    <property type="taxonomic scope" value="Bacteria"/>
</dbReference>
<evidence type="ECO:0000256" key="2">
    <source>
        <dbReference type="ARBA" id="ARBA00005642"/>
    </source>
</evidence>
<dbReference type="CDD" id="cd02573">
    <property type="entry name" value="PseudoU_synth_EcTruB"/>
    <property type="match status" value="1"/>
</dbReference>
<evidence type="ECO:0000256" key="4">
    <source>
        <dbReference type="ARBA" id="ARBA00023235"/>
    </source>
</evidence>
<dbReference type="PANTHER" id="PTHR13767:SF2">
    <property type="entry name" value="PSEUDOURIDYLATE SYNTHASE TRUB1"/>
    <property type="match status" value="1"/>
</dbReference>
<feature type="domain" description="tRNA pseudouridylate synthase B C-terminal" evidence="8">
    <location>
        <begin position="173"/>
        <end position="213"/>
    </location>
</feature>
<dbReference type="KEGG" id="tki:TKV_c13070"/>
<dbReference type="HOGENOM" id="CLU_032087_0_2_9"/>
<dbReference type="NCBIfam" id="TIGR00431">
    <property type="entry name" value="TruB"/>
    <property type="match status" value="1"/>
</dbReference>
<dbReference type="OrthoDB" id="9802309at2"/>